<feature type="signal peptide" evidence="1">
    <location>
        <begin position="1"/>
        <end position="23"/>
    </location>
</feature>
<dbReference type="Gene3D" id="3.80.10.10">
    <property type="entry name" value="Ribonuclease Inhibitor"/>
    <property type="match status" value="1"/>
</dbReference>
<dbReference type="Proteomes" id="UP001385951">
    <property type="component" value="Unassembled WGS sequence"/>
</dbReference>
<dbReference type="AlphaFoldDB" id="A0AAW0FYL3"/>
<reference evidence="2 3" key="1">
    <citation type="submission" date="2022-09" db="EMBL/GenBank/DDBJ databases">
        <authorList>
            <person name="Palmer J.M."/>
        </authorList>
    </citation>
    <scope>NUCLEOTIDE SEQUENCE [LARGE SCALE GENOMIC DNA]</scope>
    <source>
        <strain evidence="2 3">DSM 7382</strain>
    </source>
</reference>
<dbReference type="EMBL" id="JASBNA010000017">
    <property type="protein sequence ID" value="KAK7686173.1"/>
    <property type="molecule type" value="Genomic_DNA"/>
</dbReference>
<evidence type="ECO:0000256" key="1">
    <source>
        <dbReference type="SAM" id="SignalP"/>
    </source>
</evidence>
<evidence type="ECO:0000313" key="3">
    <source>
        <dbReference type="Proteomes" id="UP001385951"/>
    </source>
</evidence>
<protein>
    <submittedName>
        <fullName evidence="2">Uncharacterized protein</fullName>
    </submittedName>
</protein>
<proteinExistence type="predicted"/>
<sequence length="580" mass="65581">MIHLRIVLLVFTFISYLVHIVCGRKSQTQEHMHRCLFINEILEGIAWDLSLAVYSADHNIEESSSRPVLPDKKSLLAFILTCRAFCEPGLNVLWHSLDGIYPLACTFQSNVTLKIEKAPDGSRETVTGFTRIPKPHDWSRFNLYATRVRSLVQTHTNPRNVDSRFLAEISLYRQTTNLLPNLRSLSWRDRRAEYFPYISLFTGASLKGIDTYISTEDMFIAFWDLLHNAPAVDKVLISVAHFELSPLALGSQIRALSSLKHLKELRSFNLTTGSGLPELSAETLTCLSHIPTLETLKCRLRRGPIPDQLQAVGVVPEDQFLSLQNFDVHISDCDGVDFLIAFLKRHQLPRLTRILILLRWQPPAALLRSLFQALAGNAQLTSIWFHLRLGAGVQNRHTSYIITDSTLQPLFTLPLQFFCLIGFPHNIGKITISKMAKSWPDLVELGICLSSSYNVTGVSDRLHIQDLEILADGCHSLRQMMVDFVMEVTDRVEAGIKSGRSCLAERLTLYIGNPILPSAVGQVKIAGFLTGLFPNVRVFPYIKYRPGQAVEMKPIDDFIEIVEVFRKSRAQEFAENRLTN</sequence>
<keyword evidence="3" id="KW-1185">Reference proteome</keyword>
<name>A0AAW0FYL3_9APHY</name>
<evidence type="ECO:0000313" key="2">
    <source>
        <dbReference type="EMBL" id="KAK7686173.1"/>
    </source>
</evidence>
<comment type="caution">
    <text evidence="2">The sequence shown here is derived from an EMBL/GenBank/DDBJ whole genome shotgun (WGS) entry which is preliminary data.</text>
</comment>
<keyword evidence="1" id="KW-0732">Signal</keyword>
<dbReference type="InterPro" id="IPR032675">
    <property type="entry name" value="LRR_dom_sf"/>
</dbReference>
<accession>A0AAW0FYL3</accession>
<feature type="chain" id="PRO_5044012995" evidence="1">
    <location>
        <begin position="24"/>
        <end position="580"/>
    </location>
</feature>
<gene>
    <name evidence="2" type="ORF">QCA50_010393</name>
</gene>
<organism evidence="2 3">
    <name type="scientific">Cerrena zonata</name>
    <dbReference type="NCBI Taxonomy" id="2478898"/>
    <lineage>
        <taxon>Eukaryota</taxon>
        <taxon>Fungi</taxon>
        <taxon>Dikarya</taxon>
        <taxon>Basidiomycota</taxon>
        <taxon>Agaricomycotina</taxon>
        <taxon>Agaricomycetes</taxon>
        <taxon>Polyporales</taxon>
        <taxon>Cerrenaceae</taxon>
        <taxon>Cerrena</taxon>
    </lineage>
</organism>